<dbReference type="InterPro" id="IPR043358">
    <property type="entry name" value="GNL1-like"/>
</dbReference>
<keyword evidence="2" id="KW-0547">Nucleotide-binding</keyword>
<evidence type="ECO:0000256" key="1">
    <source>
        <dbReference type="ARBA" id="ARBA00022553"/>
    </source>
</evidence>
<dbReference type="PANTHER" id="PTHR45709">
    <property type="entry name" value="LARGE SUBUNIT GTPASE 1 HOMOLOG-RELATED"/>
    <property type="match status" value="1"/>
</dbReference>
<dbReference type="CDD" id="cd01857">
    <property type="entry name" value="HSR1_MMR1"/>
    <property type="match status" value="1"/>
</dbReference>
<organism evidence="8 9">
    <name type="scientific">Pomacea canaliculata</name>
    <name type="common">Golden apple snail</name>
    <dbReference type="NCBI Taxonomy" id="400727"/>
    <lineage>
        <taxon>Eukaryota</taxon>
        <taxon>Metazoa</taxon>
        <taxon>Spiralia</taxon>
        <taxon>Lophotrochozoa</taxon>
        <taxon>Mollusca</taxon>
        <taxon>Gastropoda</taxon>
        <taxon>Caenogastropoda</taxon>
        <taxon>Architaenioglossa</taxon>
        <taxon>Ampullarioidea</taxon>
        <taxon>Ampullariidae</taxon>
        <taxon>Pomacea</taxon>
    </lineage>
</organism>
<evidence type="ECO:0000256" key="3">
    <source>
        <dbReference type="ARBA" id="ARBA00023134"/>
    </source>
</evidence>
<dbReference type="SUPFAM" id="SSF52540">
    <property type="entry name" value="P-loop containing nucleoside triphosphate hydrolases"/>
    <property type="match status" value="1"/>
</dbReference>
<gene>
    <name evidence="8" type="ORF">C0Q70_17332</name>
</gene>
<reference evidence="8 9" key="1">
    <citation type="submission" date="2018-04" db="EMBL/GenBank/DDBJ databases">
        <title>The genome of golden apple snail Pomacea canaliculata provides insight into stress tolerance and invasive adaptation.</title>
        <authorList>
            <person name="Liu C."/>
            <person name="Liu B."/>
            <person name="Ren Y."/>
            <person name="Zhang Y."/>
            <person name="Wang H."/>
            <person name="Li S."/>
            <person name="Jiang F."/>
            <person name="Yin L."/>
            <person name="Zhang G."/>
            <person name="Qian W."/>
            <person name="Fan W."/>
        </authorList>
    </citation>
    <scope>NUCLEOTIDE SEQUENCE [LARGE SCALE GENOMIC DNA]</scope>
    <source>
        <strain evidence="8">SZHN2017</strain>
        <tissue evidence="8">Muscle</tissue>
    </source>
</reference>
<evidence type="ECO:0000256" key="4">
    <source>
        <dbReference type="ARBA" id="ARBA00037770"/>
    </source>
</evidence>
<dbReference type="Gene3D" id="3.40.50.300">
    <property type="entry name" value="P-loop containing nucleotide triphosphate hydrolases"/>
    <property type="match status" value="1"/>
</dbReference>
<accession>A0A2T7NK39</accession>
<evidence type="ECO:0000313" key="9">
    <source>
        <dbReference type="Proteomes" id="UP000245119"/>
    </source>
</evidence>
<sequence>MPRKQPFSGKQKRKQLQERRNRKQGVKKPSNPGFIDHSHDDDDEEDTGSHKSARGKEKDDRSRSRVEVDRLNQQPVADKEWNPNRFRLHFFKISPEEMKVRQKEARKPIVKVKEEALEVSFEQIHGSDEALDFPKRPMWNYSMSKEKLEQQEQTYFKDYLQKIFSSHSLDELSYFELNLETWRQLWRVTEISDILLLITDIRFPVLQFPPSLYYYMRDTLKRDMILVLNKVDLAPPSLVAAWRAYITHLFPDLHIVCFTSFPKKPQEAQIGFHRKAKKTSAKPLGPQELLDVCKTIAGDKVDFSAWQRKLDTGDSSTSAPDREHGPDTSEDSSGQGDTYASETFRPEVYRKFHNGILTIGCIGYPNVGKSSLMNGLVGKKVVSVSRTPGHTKHLQTIFLTPTVRLCDCPGLVFPSYVDKALQILSGIYPIAQVRDPYSAVGYLAQRLDLPKLLHLSHPDQEQSHRPSEPQQELPWSALDICEAWAIKSGFFTAKASRPDTYRAGNQLLRMAVEGRLRLCLAPPHYFQKQDEWKNDLLATNLAKHLEKQVQQITSDGSEEDASESEESNKEGATTDSEEEKEGESTACVSSNPFELLANE</sequence>
<dbReference type="AlphaFoldDB" id="A0A2T7NK39"/>
<dbReference type="InterPro" id="IPR030378">
    <property type="entry name" value="G_CP_dom"/>
</dbReference>
<dbReference type="InterPro" id="IPR027417">
    <property type="entry name" value="P-loop_NTPase"/>
</dbReference>
<dbReference type="GO" id="GO:0005525">
    <property type="term" value="F:GTP binding"/>
    <property type="evidence" value="ECO:0007669"/>
    <property type="project" value="UniProtKB-KW"/>
</dbReference>
<feature type="region of interest" description="Disordered" evidence="6">
    <location>
        <begin position="311"/>
        <end position="339"/>
    </location>
</feature>
<evidence type="ECO:0000256" key="5">
    <source>
        <dbReference type="ARBA" id="ARBA00039902"/>
    </source>
</evidence>
<dbReference type="Proteomes" id="UP000245119">
    <property type="component" value="Linkage Group LG11"/>
</dbReference>
<keyword evidence="9" id="KW-1185">Reference proteome</keyword>
<evidence type="ECO:0000256" key="6">
    <source>
        <dbReference type="SAM" id="MobiDB-lite"/>
    </source>
</evidence>
<dbReference type="EMBL" id="PZQS01000011">
    <property type="protein sequence ID" value="PVD21534.1"/>
    <property type="molecule type" value="Genomic_DNA"/>
</dbReference>
<feature type="compositionally biased region" description="Basic residues" evidence="6">
    <location>
        <begin position="10"/>
        <end position="26"/>
    </location>
</feature>
<comment type="function">
    <text evidence="4">Possible regulatory or functional link with the histocompatibility cluster.</text>
</comment>
<protein>
    <recommendedName>
        <fullName evidence="5">Guanine nucleotide-binding protein-like 1</fullName>
    </recommendedName>
</protein>
<name>A0A2T7NK39_POMCA</name>
<evidence type="ECO:0000259" key="7">
    <source>
        <dbReference type="PROSITE" id="PS51721"/>
    </source>
</evidence>
<evidence type="ECO:0000313" key="8">
    <source>
        <dbReference type="EMBL" id="PVD21534.1"/>
    </source>
</evidence>
<feature type="compositionally biased region" description="Acidic residues" evidence="6">
    <location>
        <begin position="556"/>
        <end position="565"/>
    </location>
</feature>
<dbReference type="InterPro" id="IPR006073">
    <property type="entry name" value="GTP-bd"/>
</dbReference>
<dbReference type="PRINTS" id="PR00326">
    <property type="entry name" value="GTP1OBG"/>
</dbReference>
<dbReference type="PANTHER" id="PTHR45709:SF3">
    <property type="entry name" value="GUANINE NUCLEOTIDE-BINDING PROTEIN-LIKE 1"/>
    <property type="match status" value="1"/>
</dbReference>
<dbReference type="PROSITE" id="PS51721">
    <property type="entry name" value="G_CP"/>
    <property type="match status" value="1"/>
</dbReference>
<proteinExistence type="predicted"/>
<evidence type="ECO:0000256" key="2">
    <source>
        <dbReference type="ARBA" id="ARBA00022741"/>
    </source>
</evidence>
<keyword evidence="1" id="KW-0597">Phosphoprotein</keyword>
<feature type="domain" description="CP-type G" evidence="7">
    <location>
        <begin position="182"/>
        <end position="414"/>
    </location>
</feature>
<feature type="compositionally biased region" description="Basic and acidic residues" evidence="6">
    <location>
        <begin position="54"/>
        <end position="70"/>
    </location>
</feature>
<feature type="region of interest" description="Disordered" evidence="6">
    <location>
        <begin position="1"/>
        <end position="78"/>
    </location>
</feature>
<comment type="caution">
    <text evidence="8">The sequence shown here is derived from an EMBL/GenBank/DDBJ whole genome shotgun (WGS) entry which is preliminary data.</text>
</comment>
<dbReference type="OrthoDB" id="391988at2759"/>
<dbReference type="Pfam" id="PF01926">
    <property type="entry name" value="MMR_HSR1"/>
    <property type="match status" value="1"/>
</dbReference>
<keyword evidence="3" id="KW-0342">GTP-binding</keyword>
<feature type="region of interest" description="Disordered" evidence="6">
    <location>
        <begin position="548"/>
        <end position="599"/>
    </location>
</feature>
<dbReference type="GO" id="GO:0003924">
    <property type="term" value="F:GTPase activity"/>
    <property type="evidence" value="ECO:0007669"/>
    <property type="project" value="InterPro"/>
</dbReference>
<dbReference type="STRING" id="400727.A0A2T7NK39"/>